<dbReference type="Pfam" id="PF00373">
    <property type="entry name" value="FERM_M"/>
    <property type="match status" value="1"/>
</dbReference>
<evidence type="ECO:0000259" key="2">
    <source>
        <dbReference type="PROSITE" id="PS50057"/>
    </source>
</evidence>
<dbReference type="GO" id="GO:0030182">
    <property type="term" value="P:neuron differentiation"/>
    <property type="evidence" value="ECO:0007669"/>
    <property type="project" value="UniProtKB-ARBA"/>
</dbReference>
<dbReference type="InterPro" id="IPR051594">
    <property type="entry name" value="KRIT1/FRMD8"/>
</dbReference>
<name>A0A8I6RY93_CIMLE</name>
<dbReference type="PANTHER" id="PTHR13283">
    <property type="entry name" value="KREV INTERACTION TRAPPED 1-RELATED"/>
    <property type="match status" value="1"/>
</dbReference>
<dbReference type="PANTHER" id="PTHR13283:SF10">
    <property type="entry name" value="FERM DOMAIN-CONTAINING PROTEIN 8"/>
    <property type="match status" value="1"/>
</dbReference>
<dbReference type="GO" id="GO:0009887">
    <property type="term" value="P:animal organ morphogenesis"/>
    <property type="evidence" value="ECO:0007669"/>
    <property type="project" value="UniProtKB-ARBA"/>
</dbReference>
<dbReference type="SUPFAM" id="SSF47031">
    <property type="entry name" value="Second domain of FERM"/>
    <property type="match status" value="1"/>
</dbReference>
<evidence type="ECO:0000313" key="4">
    <source>
        <dbReference type="Proteomes" id="UP000494040"/>
    </source>
</evidence>
<dbReference type="GO" id="GO:0090090">
    <property type="term" value="P:negative regulation of canonical Wnt signaling pathway"/>
    <property type="evidence" value="ECO:0007669"/>
    <property type="project" value="TreeGrafter"/>
</dbReference>
<feature type="domain" description="FERM" evidence="2">
    <location>
        <begin position="108"/>
        <end position="449"/>
    </location>
</feature>
<dbReference type="SMART" id="SM00295">
    <property type="entry name" value="B41"/>
    <property type="match status" value="1"/>
</dbReference>
<dbReference type="InterPro" id="IPR019749">
    <property type="entry name" value="Band_41_domain"/>
</dbReference>
<dbReference type="Pfam" id="PF24522">
    <property type="entry name" value="KRIT1_FRMD8_FERM_C"/>
    <property type="match status" value="1"/>
</dbReference>
<dbReference type="InterPro" id="IPR011993">
    <property type="entry name" value="PH-like_dom_sf"/>
</dbReference>
<protein>
    <recommendedName>
        <fullName evidence="1">FERM domain-containing protein 8</fullName>
    </recommendedName>
</protein>
<reference evidence="3" key="1">
    <citation type="submission" date="2022-01" db="UniProtKB">
        <authorList>
            <consortium name="EnsemblMetazoa"/>
        </authorList>
    </citation>
    <scope>IDENTIFICATION</scope>
</reference>
<dbReference type="InterPro" id="IPR019748">
    <property type="entry name" value="FERM_central"/>
</dbReference>
<accession>A0A8I6RY93</accession>
<proteinExistence type="predicted"/>
<dbReference type="AlphaFoldDB" id="A0A8I6RY93"/>
<dbReference type="Gene3D" id="1.20.80.10">
    <property type="match status" value="1"/>
</dbReference>
<dbReference type="OMA" id="GCAFFYG"/>
<dbReference type="InterPro" id="IPR057096">
    <property type="entry name" value="KRIT1_FRMD8_FERM_C"/>
</dbReference>
<keyword evidence="4" id="KW-1185">Reference proteome</keyword>
<dbReference type="KEGG" id="clec:106668879"/>
<dbReference type="InterPro" id="IPR014352">
    <property type="entry name" value="FERM/acyl-CoA-bd_prot_sf"/>
</dbReference>
<dbReference type="Proteomes" id="UP000494040">
    <property type="component" value="Unassembled WGS sequence"/>
</dbReference>
<dbReference type="RefSeq" id="XP_014253517.2">
    <property type="nucleotide sequence ID" value="XM_014398031.2"/>
</dbReference>
<dbReference type="CTD" id="43019"/>
<sequence length="517" mass="59472">MSLTGTGSDSGEHQSADTSHGFVTVIPVEYSRHRGFLQPPDQYSDFKPRENETEHNDCVSFGKYSQIEEIGIHTKPYKSNTGYDTSNKEWDKANNIKEQTFISSSQSMKVCIYMMTDVALRMDVEDGVNATVHELVQSIVSEEQLRLTRVAATIFTLWMTSGLLELQLKPHHKPLSIRTKWPSLLNKYAHASESRQRRDEPILSFQRNVFFPLNQEERIKDEKILELLYAEAKYNILEGRYPCEMAQYIMLGSIQARIELGPYNPQFHTLQFFREQHGRFLPAHMRNGSWNSWLRLSSKDTPEVRLLEHYRRLPDRKLHKKYLEFCWTLPYYGSAFFQGQIEQPVRGLTSLVTHQDIPVLVGINAQGVYVINNVQCQTLLVGLKYEEFSWDFAKPSQEENPDCLPCLFLQFRVVENGTRVSKILQIFSKQAVMMDVLITGFVEDTKQKLSSSGSERNTQIYESSTDTNDSNLPLGVAATCKDTTHSFLTNKLRKLTLATFDEEGRCIGQMGSWSFSY</sequence>
<evidence type="ECO:0000256" key="1">
    <source>
        <dbReference type="ARBA" id="ARBA00039547"/>
    </source>
</evidence>
<dbReference type="OrthoDB" id="2142533at2759"/>
<dbReference type="GO" id="GO:0005886">
    <property type="term" value="C:plasma membrane"/>
    <property type="evidence" value="ECO:0007669"/>
    <property type="project" value="TreeGrafter"/>
</dbReference>
<dbReference type="PROSITE" id="PS50057">
    <property type="entry name" value="FERM_3"/>
    <property type="match status" value="1"/>
</dbReference>
<dbReference type="InterPro" id="IPR035963">
    <property type="entry name" value="FERM_2"/>
</dbReference>
<evidence type="ECO:0000313" key="3">
    <source>
        <dbReference type="EnsemblMetazoa" id="XP_014253517.2"/>
    </source>
</evidence>
<dbReference type="EnsemblMetazoa" id="XM_014398031.2">
    <property type="protein sequence ID" value="XP_014253517.2"/>
    <property type="gene ID" value="LOC106668879"/>
</dbReference>
<dbReference type="Gene3D" id="3.10.20.90">
    <property type="entry name" value="Phosphatidylinositol 3-kinase Catalytic Subunit, Chain A, domain 1"/>
    <property type="match status" value="1"/>
</dbReference>
<dbReference type="GeneID" id="106668879"/>
<dbReference type="CDD" id="cd14473">
    <property type="entry name" value="FERM_B-lobe"/>
    <property type="match status" value="1"/>
</dbReference>
<organism evidence="3 4">
    <name type="scientific">Cimex lectularius</name>
    <name type="common">Bed bug</name>
    <name type="synonym">Acanthia lectularia</name>
    <dbReference type="NCBI Taxonomy" id="79782"/>
    <lineage>
        <taxon>Eukaryota</taxon>
        <taxon>Metazoa</taxon>
        <taxon>Ecdysozoa</taxon>
        <taxon>Arthropoda</taxon>
        <taxon>Hexapoda</taxon>
        <taxon>Insecta</taxon>
        <taxon>Pterygota</taxon>
        <taxon>Neoptera</taxon>
        <taxon>Paraneoptera</taxon>
        <taxon>Hemiptera</taxon>
        <taxon>Heteroptera</taxon>
        <taxon>Panheteroptera</taxon>
        <taxon>Cimicomorpha</taxon>
        <taxon>Cimicidae</taxon>
        <taxon>Cimex</taxon>
    </lineage>
</organism>
<dbReference type="InterPro" id="IPR000299">
    <property type="entry name" value="FERM_domain"/>
</dbReference>
<dbReference type="Gene3D" id="2.30.29.30">
    <property type="entry name" value="Pleckstrin-homology domain (PH domain)/Phosphotyrosine-binding domain (PTB)"/>
    <property type="match status" value="1"/>
</dbReference>